<feature type="non-terminal residue" evidence="1">
    <location>
        <position position="1"/>
    </location>
</feature>
<evidence type="ECO:0000313" key="1">
    <source>
        <dbReference type="EMBL" id="EDO25809.1"/>
    </source>
</evidence>
<proteinExistence type="predicted"/>
<reference evidence="1 2" key="1">
    <citation type="journal article" date="2007" name="Science">
        <title>Sea anemone genome reveals ancestral eumetazoan gene repertoire and genomic organization.</title>
        <authorList>
            <person name="Putnam N.H."/>
            <person name="Srivastava M."/>
            <person name="Hellsten U."/>
            <person name="Dirks B."/>
            <person name="Chapman J."/>
            <person name="Salamov A."/>
            <person name="Terry A."/>
            <person name="Shapiro H."/>
            <person name="Lindquist E."/>
            <person name="Kapitonov V.V."/>
            <person name="Jurka J."/>
            <person name="Genikhovich G."/>
            <person name="Grigoriev I.V."/>
            <person name="Lucas S.M."/>
            <person name="Steele R.E."/>
            <person name="Finnerty J.R."/>
            <person name="Technau U."/>
            <person name="Martindale M.Q."/>
            <person name="Rokhsar D.S."/>
        </authorList>
    </citation>
    <scope>NUCLEOTIDE SEQUENCE [LARGE SCALE GENOMIC DNA]</scope>
    <source>
        <strain evidence="2">CH2 X CH6</strain>
    </source>
</reference>
<dbReference type="InParanoid" id="A8DVF0"/>
<dbReference type="AlphaFoldDB" id="A8DVF0"/>
<organism evidence="1 2">
    <name type="scientific">Nematostella vectensis</name>
    <name type="common">Starlet sea anemone</name>
    <dbReference type="NCBI Taxonomy" id="45351"/>
    <lineage>
        <taxon>Eukaryota</taxon>
        <taxon>Metazoa</taxon>
        <taxon>Cnidaria</taxon>
        <taxon>Anthozoa</taxon>
        <taxon>Hexacorallia</taxon>
        <taxon>Actiniaria</taxon>
        <taxon>Edwardsiidae</taxon>
        <taxon>Nematostella</taxon>
    </lineage>
</organism>
<dbReference type="EMBL" id="DS478090">
    <property type="protein sequence ID" value="EDO25809.1"/>
    <property type="molecule type" value="Genomic_DNA"/>
</dbReference>
<evidence type="ECO:0008006" key="3">
    <source>
        <dbReference type="Google" id="ProtNLM"/>
    </source>
</evidence>
<keyword evidence="2" id="KW-1185">Reference proteome</keyword>
<dbReference type="Pfam" id="PF11739">
    <property type="entry name" value="YdbH-like"/>
    <property type="match status" value="1"/>
</dbReference>
<dbReference type="STRING" id="45351.A8DVF0"/>
<gene>
    <name evidence="1" type="ORF">NEMVEDRAFT_v1g225683</name>
</gene>
<protein>
    <recommendedName>
        <fullName evidence="3">Dicarboxylate transport domain-containing protein</fullName>
    </recommendedName>
</protein>
<evidence type="ECO:0000313" key="2">
    <source>
        <dbReference type="Proteomes" id="UP000001593"/>
    </source>
</evidence>
<dbReference type="HOGENOM" id="CLU_510551_0_0_1"/>
<accession>A8DVF0</accession>
<name>A8DVF0_NEMVE</name>
<sequence>ADLAELDSLATALSPLIGTLPTRPAVRGSYAGKTDLLFPAYFDAQWFSQLNVSHNATLNTAAHNPYQGIGFAHSAIPLTLKFTPEHGATLTLNAGSRFALRKLKHSSVSTQHTRAELTAAAQLHWHNDQTSMLTPVALAISSTPVQQGAFTATPTQLSLIAENIDLTQPSADLHWQLAIDQVRHHQQPLPALSSRGSLYLSYPEINAGISINIPALGLAASGRITHHTDTQTGEAHWKTRNLALAALPEWQPYLPLSLPAPLTIEQGHYFHSGNLFWQAGRLDGNVLHTLDAVNLTYDKIRAEQGRLQSHTRLINGKATEQGQLTLPLLDVGFPIQHLTLNYALDYSQQSAHVAQASMQLLGGQVSASPFSTTLTQPSFTTHIAASELSLAQILQLQQQPGLSGSGVLAGTIPLTVNTQGVSVINGSIRAENGGTLAFQPDDSVLQLGATNPGLAIALEALTDFHFDTLKVGIDYAPDGEMQLATQLSGKNPGWNSGHPVNLSVNIQENLLKLLKTLQFADQLTNKLESRYRTP</sequence>
<dbReference type="InterPro" id="IPR021730">
    <property type="entry name" value="YdbH"/>
</dbReference>
<dbReference type="Proteomes" id="UP000001593">
    <property type="component" value="Unassembled WGS sequence"/>
</dbReference>